<reference evidence="1 2" key="1">
    <citation type="submission" date="2019-03" db="EMBL/GenBank/DDBJ databases">
        <title>Genomic Encyclopedia of Archaeal and Bacterial Type Strains, Phase II (KMG-II): from individual species to whole genera.</title>
        <authorList>
            <person name="Goeker M."/>
        </authorList>
    </citation>
    <scope>NUCLEOTIDE SEQUENCE [LARGE SCALE GENOMIC DNA]</scope>
    <source>
        <strain evidence="1 2">DSM 26433</strain>
    </source>
</reference>
<comment type="caution">
    <text evidence="1">The sequence shown here is derived from an EMBL/GenBank/DDBJ whole genome shotgun (WGS) entry which is preliminary data.</text>
</comment>
<dbReference type="RefSeq" id="WP_132860590.1">
    <property type="nucleotide sequence ID" value="NZ_SMGR01000002.1"/>
</dbReference>
<dbReference type="OrthoDB" id="9812956at2"/>
<dbReference type="AlphaFoldDB" id="A0A4R1N3G5"/>
<gene>
    <name evidence="1" type="ORF">BXY66_2569</name>
</gene>
<keyword evidence="2" id="KW-1185">Reference proteome</keyword>
<name>A0A4R1N3G5_9RHOB</name>
<evidence type="ECO:0000313" key="2">
    <source>
        <dbReference type="Proteomes" id="UP000295673"/>
    </source>
</evidence>
<evidence type="ECO:0008006" key="3">
    <source>
        <dbReference type="Google" id="ProtNLM"/>
    </source>
</evidence>
<dbReference type="Pfam" id="PF11736">
    <property type="entry name" value="DUF3299"/>
    <property type="match status" value="1"/>
</dbReference>
<dbReference type="Proteomes" id="UP000295673">
    <property type="component" value="Unassembled WGS sequence"/>
</dbReference>
<dbReference type="EMBL" id="SMGR01000002">
    <property type="protein sequence ID" value="TCL01257.1"/>
    <property type="molecule type" value="Genomic_DNA"/>
</dbReference>
<sequence length="172" mass="18313">MRSKPKVSPSRRALLAALGATVAFPRDALARDYVDIGWQDLLPEGIRRVATPQVSGVIEHSQADLLSQQPASAGVRPELNGQLVRLPGYIVPLELDGRGVTSFILVPYVGACIHVPPPPANQIVLVDTAEPYEAQGLFEPVYVSGVIETATASTALADVGYQINASKVTPYD</sequence>
<accession>A0A4R1N3G5</accession>
<proteinExistence type="predicted"/>
<organism evidence="1 2">
    <name type="scientific">Shimia isoporae</name>
    <dbReference type="NCBI Taxonomy" id="647720"/>
    <lineage>
        <taxon>Bacteria</taxon>
        <taxon>Pseudomonadati</taxon>
        <taxon>Pseudomonadota</taxon>
        <taxon>Alphaproteobacteria</taxon>
        <taxon>Rhodobacterales</taxon>
        <taxon>Roseobacteraceae</taxon>
    </lineage>
</organism>
<dbReference type="Gene3D" id="2.40.50.870">
    <property type="entry name" value="Protein of unknown function (DUF3299)"/>
    <property type="match status" value="1"/>
</dbReference>
<dbReference type="InterPro" id="IPR021727">
    <property type="entry name" value="DUF3299"/>
</dbReference>
<evidence type="ECO:0000313" key="1">
    <source>
        <dbReference type="EMBL" id="TCL01257.1"/>
    </source>
</evidence>
<protein>
    <recommendedName>
        <fullName evidence="3">DUF3299 domain-containing protein</fullName>
    </recommendedName>
</protein>